<dbReference type="Proteomes" id="UP000051757">
    <property type="component" value="Unassembled WGS sequence"/>
</dbReference>
<evidence type="ECO:0000256" key="3">
    <source>
        <dbReference type="ARBA" id="ARBA00022840"/>
    </source>
</evidence>
<dbReference type="InterPro" id="IPR018181">
    <property type="entry name" value="Heat_shock_70_CS"/>
</dbReference>
<dbReference type="FunFam" id="3.30.420.40:FF:000071">
    <property type="entry name" value="Molecular chaperone DnaK"/>
    <property type="match status" value="1"/>
</dbReference>
<proteinExistence type="inferred from homology"/>
<dbReference type="Gene3D" id="3.30.420.40">
    <property type="match status" value="2"/>
</dbReference>
<protein>
    <submittedName>
        <fullName evidence="6">2-alkenal reductase</fullName>
    </submittedName>
</protein>
<dbReference type="PROSITE" id="PS00329">
    <property type="entry name" value="HSP70_2"/>
    <property type="match status" value="1"/>
</dbReference>
<dbReference type="Gene3D" id="2.60.34.10">
    <property type="entry name" value="Substrate Binding Domain Of DNAk, Chain A, domain 1"/>
    <property type="match status" value="1"/>
</dbReference>
<dbReference type="SUPFAM" id="SSF53067">
    <property type="entry name" value="Actin-like ATPase domain"/>
    <property type="match status" value="2"/>
</dbReference>
<comment type="similarity">
    <text evidence="1 5">Belongs to the heat shock protein 70 family.</text>
</comment>
<reference evidence="6 7" key="1">
    <citation type="journal article" date="2016" name="Front. Microbiol.">
        <title>Genome Sequence of Type Strains of Genus Stenotrophomonas.</title>
        <authorList>
            <person name="Patil P.P."/>
            <person name="Midha S."/>
            <person name="Kumar S."/>
            <person name="Patil P.B."/>
        </authorList>
    </citation>
    <scope>NUCLEOTIDE SEQUENCE [LARGE SCALE GENOMIC DNA]</scope>
    <source>
        <strain evidence="6 7">LMG 978</strain>
    </source>
</reference>
<dbReference type="PROSITE" id="PS00297">
    <property type="entry name" value="HSP70_1"/>
    <property type="match status" value="1"/>
</dbReference>
<evidence type="ECO:0000256" key="2">
    <source>
        <dbReference type="ARBA" id="ARBA00022741"/>
    </source>
</evidence>
<dbReference type="Pfam" id="PF00012">
    <property type="entry name" value="HSP70"/>
    <property type="match status" value="2"/>
</dbReference>
<dbReference type="EMBL" id="LLXV01000055">
    <property type="protein sequence ID" value="KRG48559.1"/>
    <property type="molecule type" value="Genomic_DNA"/>
</dbReference>
<dbReference type="InterPro" id="IPR029047">
    <property type="entry name" value="HSP70_peptide-bd_sf"/>
</dbReference>
<dbReference type="AlphaFoldDB" id="A0A0R0ATZ7"/>
<keyword evidence="2 5" id="KW-0547">Nucleotide-binding</keyword>
<name>A0A0R0ATZ7_9GAMM</name>
<evidence type="ECO:0000313" key="6">
    <source>
        <dbReference type="EMBL" id="KRG48559.1"/>
    </source>
</evidence>
<dbReference type="InterPro" id="IPR013126">
    <property type="entry name" value="Hsp_70_fam"/>
</dbReference>
<evidence type="ECO:0000256" key="1">
    <source>
        <dbReference type="ARBA" id="ARBA00007381"/>
    </source>
</evidence>
<sequence>MIVGIDLGTTHSLVGIYESGGGRLFPNAHGELLTPSVVSLADGAVLVGQPARDRLVSHPAHSVANFKRWMGTDRQTRLGDRSFRPEELSALVLRSLLADAEAALGQKVEEAVISVPAYFSDAQRKATRTAGELAGIRVERLINEPTAAALAYGLQQREGEGRVLVLDLGGGTFDVSILELFDGVIEVHASAGDNFLGGEDFSRVLLDALLADQRLDLSTLADSEKAQLLRQLERFKRELSHNGSSTLELTLGERRLRWELDEAGFARLCDPLLQRMRGPIERAIRDARLQPDALDDIVLVGGAVRMPMVSRLATRMFGRLPLRHVHPDHAIALGATVAAGLKGRNQALREVVLTDVCPYTLGTQVSRRTADGQSRSGYFHPIIQRNSVVPVSREDQFFPIHESQREVVIDIYQGESPTVDRNIKLGELRVPLTRRAPMEQRGITTRFTYDINGLLQVEVTEDATGLRHELILEQNPGLLSPEEIQQRLQALQDLKIHPRDAQQNLAVVARAERLYEEFIDQRDTLQGWLLQFRHALEGQDLHHIEQQRRELSQALDRLERDA</sequence>
<gene>
    <name evidence="6" type="ORF">ARC23_01665</name>
</gene>
<accession>A0A0R0ATZ7</accession>
<evidence type="ECO:0000256" key="5">
    <source>
        <dbReference type="RuleBase" id="RU003322"/>
    </source>
</evidence>
<dbReference type="Gene3D" id="3.90.640.10">
    <property type="entry name" value="Actin, Chain A, domain 4"/>
    <property type="match status" value="1"/>
</dbReference>
<dbReference type="OrthoDB" id="9766019at2"/>
<keyword evidence="4" id="KW-0143">Chaperone</keyword>
<organism evidence="6 7">
    <name type="scientific">Stenotrophomonas beteli</name>
    <dbReference type="NCBI Taxonomy" id="3384461"/>
    <lineage>
        <taxon>Bacteria</taxon>
        <taxon>Pseudomonadati</taxon>
        <taxon>Pseudomonadota</taxon>
        <taxon>Gammaproteobacteria</taxon>
        <taxon>Lysobacterales</taxon>
        <taxon>Lysobacteraceae</taxon>
        <taxon>Stenotrophomonas</taxon>
        <taxon>Stenotrophomonas maltophilia group</taxon>
    </lineage>
</organism>
<comment type="caution">
    <text evidence="6">The sequence shown here is derived from an EMBL/GenBank/DDBJ whole genome shotgun (WGS) entry which is preliminary data.</text>
</comment>
<dbReference type="InterPro" id="IPR043129">
    <property type="entry name" value="ATPase_NBD"/>
</dbReference>
<dbReference type="PANTHER" id="PTHR19375">
    <property type="entry name" value="HEAT SHOCK PROTEIN 70KDA"/>
    <property type="match status" value="1"/>
</dbReference>
<evidence type="ECO:0000313" key="7">
    <source>
        <dbReference type="Proteomes" id="UP000051757"/>
    </source>
</evidence>
<evidence type="ECO:0000256" key="4">
    <source>
        <dbReference type="ARBA" id="ARBA00023186"/>
    </source>
</evidence>
<keyword evidence="3 5" id="KW-0067">ATP-binding</keyword>
<dbReference type="PRINTS" id="PR00301">
    <property type="entry name" value="HEATSHOCK70"/>
</dbReference>
<keyword evidence="7" id="KW-1185">Reference proteome</keyword>
<dbReference type="GO" id="GO:0005524">
    <property type="term" value="F:ATP binding"/>
    <property type="evidence" value="ECO:0007669"/>
    <property type="project" value="UniProtKB-KW"/>
</dbReference>
<dbReference type="GO" id="GO:0140662">
    <property type="term" value="F:ATP-dependent protein folding chaperone"/>
    <property type="evidence" value="ECO:0007669"/>
    <property type="project" value="InterPro"/>
</dbReference>
<dbReference type="SUPFAM" id="SSF100920">
    <property type="entry name" value="Heat shock protein 70kD (HSP70), peptide-binding domain"/>
    <property type="match status" value="1"/>
</dbReference>